<name>A0A396GTA2_MEDTR</name>
<dbReference type="Proteomes" id="UP000265566">
    <property type="component" value="Chromosome 8"/>
</dbReference>
<gene>
    <name evidence="1" type="ORF">MtrunA17_Chr8g0379881</name>
</gene>
<organism evidence="1">
    <name type="scientific">Medicago truncatula</name>
    <name type="common">Barrel medic</name>
    <name type="synonym">Medicago tribuloides</name>
    <dbReference type="NCBI Taxonomy" id="3880"/>
    <lineage>
        <taxon>Eukaryota</taxon>
        <taxon>Viridiplantae</taxon>
        <taxon>Streptophyta</taxon>
        <taxon>Embryophyta</taxon>
        <taxon>Tracheophyta</taxon>
        <taxon>Spermatophyta</taxon>
        <taxon>Magnoliopsida</taxon>
        <taxon>eudicotyledons</taxon>
        <taxon>Gunneridae</taxon>
        <taxon>Pentapetalae</taxon>
        <taxon>rosids</taxon>
        <taxon>fabids</taxon>
        <taxon>Fabales</taxon>
        <taxon>Fabaceae</taxon>
        <taxon>Papilionoideae</taxon>
        <taxon>50 kb inversion clade</taxon>
        <taxon>NPAAA clade</taxon>
        <taxon>Hologalegina</taxon>
        <taxon>IRL clade</taxon>
        <taxon>Trifolieae</taxon>
        <taxon>Medicago</taxon>
    </lineage>
</organism>
<dbReference type="Gramene" id="rna49184">
    <property type="protein sequence ID" value="RHN42704.1"/>
    <property type="gene ID" value="gene49184"/>
</dbReference>
<proteinExistence type="predicted"/>
<comment type="caution">
    <text evidence="1">The sequence shown here is derived from an EMBL/GenBank/DDBJ whole genome shotgun (WGS) entry which is preliminary data.</text>
</comment>
<protein>
    <submittedName>
        <fullName evidence="1">Uncharacterized protein</fullName>
    </submittedName>
</protein>
<evidence type="ECO:0000313" key="1">
    <source>
        <dbReference type="EMBL" id="RHN42704.1"/>
    </source>
</evidence>
<reference evidence="1" key="1">
    <citation type="journal article" date="2018" name="Nat. Plants">
        <title>Whole-genome landscape of Medicago truncatula symbiotic genes.</title>
        <authorList>
            <person name="Pecrix Y."/>
            <person name="Gamas P."/>
            <person name="Carrere S."/>
        </authorList>
    </citation>
    <scope>NUCLEOTIDE SEQUENCE</scope>
    <source>
        <tissue evidence="1">Leaves</tissue>
    </source>
</reference>
<dbReference type="AlphaFoldDB" id="A0A396GTA2"/>
<dbReference type="EMBL" id="PSQE01000008">
    <property type="protein sequence ID" value="RHN42704.1"/>
    <property type="molecule type" value="Genomic_DNA"/>
</dbReference>
<accession>A0A396GTA2</accession>
<sequence length="51" mass="5757">MHLLPLHVQFAAAELYGSSISTTTTTTTIFMKKTQKIIFNHNPNKIHTNKS</sequence>